<dbReference type="PANTHER" id="PTHR43194:SF2">
    <property type="entry name" value="PEROXISOMAL MEMBRANE PROTEIN LPX1"/>
    <property type="match status" value="1"/>
</dbReference>
<gene>
    <name evidence="2" type="ORF">BJ958_000174</name>
</gene>
<dbReference type="GO" id="GO:0003824">
    <property type="term" value="F:catalytic activity"/>
    <property type="evidence" value="ECO:0007669"/>
    <property type="project" value="UniProtKB-ARBA"/>
</dbReference>
<keyword evidence="3" id="KW-1185">Reference proteome</keyword>
<evidence type="ECO:0000259" key="1">
    <source>
        <dbReference type="Pfam" id="PF00561"/>
    </source>
</evidence>
<protein>
    <submittedName>
        <fullName evidence="2">Pimeloyl-ACP methyl ester carboxylesterase</fullName>
    </submittedName>
</protein>
<dbReference type="SUPFAM" id="SSF53474">
    <property type="entry name" value="alpha/beta-Hydrolases"/>
    <property type="match status" value="1"/>
</dbReference>
<dbReference type="PANTHER" id="PTHR43194">
    <property type="entry name" value="HYDROLASE ALPHA/BETA FOLD FAMILY"/>
    <property type="match status" value="1"/>
</dbReference>
<dbReference type="AlphaFoldDB" id="A0A852RCX3"/>
<organism evidence="2 3">
    <name type="scientific">Nocardioides kongjuensis</name>
    <dbReference type="NCBI Taxonomy" id="349522"/>
    <lineage>
        <taxon>Bacteria</taxon>
        <taxon>Bacillati</taxon>
        <taxon>Actinomycetota</taxon>
        <taxon>Actinomycetes</taxon>
        <taxon>Propionibacteriales</taxon>
        <taxon>Nocardioidaceae</taxon>
        <taxon>Nocardioides</taxon>
    </lineage>
</organism>
<comment type="caution">
    <text evidence="2">The sequence shown here is derived from an EMBL/GenBank/DDBJ whole genome shotgun (WGS) entry which is preliminary data.</text>
</comment>
<sequence length="263" mass="27696">MAPSLEVHDLGDGVPLLMVQTGLTADELLPLALQPDLAGHRRLVLHRRGYAGSPPPHPVPSIATDADDCVVLLDELGLDRAHVLGYSYSAAVALDLAAAHPDRVASLVLLEPPPSVSEHRAAFLEVVSDLLELRREQGVEAALDAFLAMQAPPEWWAALEPVVPDARAQVRRDAATFLGADLPALLAWTFTAVDAARVRCPVLHVGGDASGPWWAAVRRQVLAWFPDAADVVVAGADHGLAVSHAAAVAAAVGRFLREPGGGQ</sequence>
<dbReference type="Gene3D" id="3.40.50.1820">
    <property type="entry name" value="alpha/beta hydrolase"/>
    <property type="match status" value="1"/>
</dbReference>
<proteinExistence type="predicted"/>
<accession>A0A852RCX3</accession>
<evidence type="ECO:0000313" key="2">
    <source>
        <dbReference type="EMBL" id="NYD28628.1"/>
    </source>
</evidence>
<dbReference type="InterPro" id="IPR029058">
    <property type="entry name" value="AB_hydrolase_fold"/>
</dbReference>
<reference evidence="2 3" key="1">
    <citation type="submission" date="2020-07" db="EMBL/GenBank/DDBJ databases">
        <title>Sequencing the genomes of 1000 actinobacteria strains.</title>
        <authorList>
            <person name="Klenk H.-P."/>
        </authorList>
    </citation>
    <scope>NUCLEOTIDE SEQUENCE [LARGE SCALE GENOMIC DNA]</scope>
    <source>
        <strain evidence="2 3">DSM 19082</strain>
    </source>
</reference>
<evidence type="ECO:0000313" key="3">
    <source>
        <dbReference type="Proteomes" id="UP000582231"/>
    </source>
</evidence>
<dbReference type="RefSeq" id="WP_179724700.1">
    <property type="nucleotide sequence ID" value="NZ_BAABEF010000001.1"/>
</dbReference>
<dbReference type="Pfam" id="PF00561">
    <property type="entry name" value="Abhydrolase_1"/>
    <property type="match status" value="1"/>
</dbReference>
<dbReference type="Proteomes" id="UP000582231">
    <property type="component" value="Unassembled WGS sequence"/>
</dbReference>
<dbReference type="EMBL" id="JACCBF010000001">
    <property type="protein sequence ID" value="NYD28628.1"/>
    <property type="molecule type" value="Genomic_DNA"/>
</dbReference>
<dbReference type="InterPro" id="IPR000073">
    <property type="entry name" value="AB_hydrolase_1"/>
</dbReference>
<feature type="domain" description="AB hydrolase-1" evidence="1">
    <location>
        <begin position="15"/>
        <end position="130"/>
    </location>
</feature>
<dbReference type="InterPro" id="IPR050228">
    <property type="entry name" value="Carboxylesterase_BioH"/>
</dbReference>
<name>A0A852RCX3_9ACTN</name>